<dbReference type="Proteomes" id="UP000295689">
    <property type="component" value="Unassembled WGS sequence"/>
</dbReference>
<evidence type="ECO:0000313" key="2">
    <source>
        <dbReference type="Proteomes" id="UP000295689"/>
    </source>
</evidence>
<protein>
    <submittedName>
        <fullName evidence="1">Uncharacterized protein</fullName>
    </submittedName>
</protein>
<comment type="caution">
    <text evidence="1">The sequence shown here is derived from an EMBL/GenBank/DDBJ whole genome shotgun (WGS) entry which is preliminary data.</text>
</comment>
<sequence length="75" mass="8222">MLISICSGGSSRQQKDGRVIRIAIPNMGITAKTEVSAIHPQEYPVWLLSEAGITDLMRPGRRNLFADGSPLEIKE</sequence>
<reference evidence="1 2" key="1">
    <citation type="journal article" date="2015" name="Stand. Genomic Sci.">
        <title>Genomic Encyclopedia of Bacterial and Archaeal Type Strains, Phase III: the genomes of soil and plant-associated and newly described type strains.</title>
        <authorList>
            <person name="Whitman W.B."/>
            <person name="Woyke T."/>
            <person name="Klenk H.P."/>
            <person name="Zhou Y."/>
            <person name="Lilburn T.G."/>
            <person name="Beck B.J."/>
            <person name="De Vos P."/>
            <person name="Vandamme P."/>
            <person name="Eisen J.A."/>
            <person name="Garrity G."/>
            <person name="Hugenholtz P."/>
            <person name="Kyrpides N.C."/>
        </authorList>
    </citation>
    <scope>NUCLEOTIDE SEQUENCE [LARGE SCALE GENOMIC DNA]</scope>
    <source>
        <strain evidence="1 2">CV53</strain>
    </source>
</reference>
<dbReference type="EMBL" id="SLVV01000011">
    <property type="protein sequence ID" value="TCN22376.1"/>
    <property type="molecule type" value="Genomic_DNA"/>
</dbReference>
<dbReference type="AlphaFoldDB" id="A0A4R2B755"/>
<organism evidence="1 2">
    <name type="scientific">Mesobacillus foraminis</name>
    <dbReference type="NCBI Taxonomy" id="279826"/>
    <lineage>
        <taxon>Bacteria</taxon>
        <taxon>Bacillati</taxon>
        <taxon>Bacillota</taxon>
        <taxon>Bacilli</taxon>
        <taxon>Bacillales</taxon>
        <taxon>Bacillaceae</taxon>
        <taxon>Mesobacillus</taxon>
    </lineage>
</organism>
<gene>
    <name evidence="1" type="ORF">EV146_111218</name>
</gene>
<accession>A0A4R2B755</accession>
<keyword evidence="2" id="KW-1185">Reference proteome</keyword>
<dbReference type="RefSeq" id="WP_132010218.1">
    <property type="nucleotide sequence ID" value="NZ_JABUHM010000013.1"/>
</dbReference>
<proteinExistence type="predicted"/>
<name>A0A4R2B755_9BACI</name>
<evidence type="ECO:0000313" key="1">
    <source>
        <dbReference type="EMBL" id="TCN22376.1"/>
    </source>
</evidence>